<reference evidence="3" key="1">
    <citation type="submission" date="2025-08" db="UniProtKB">
        <authorList>
            <consortium name="Ensembl"/>
        </authorList>
    </citation>
    <scope>IDENTIFICATION</scope>
</reference>
<dbReference type="OrthoDB" id="1729737at2759"/>
<dbReference type="GO" id="GO:0003950">
    <property type="term" value="F:NAD+ poly-ADP-ribosyltransferase activity"/>
    <property type="evidence" value="ECO:0007669"/>
    <property type="project" value="InterPro"/>
</dbReference>
<dbReference type="PANTHER" id="PTHR46530:SF3">
    <property type="entry name" value="POLY [ADP-RIBOSE] POLYMERASE"/>
    <property type="match status" value="1"/>
</dbReference>
<dbReference type="InterPro" id="IPR031273">
    <property type="entry name" value="PARP4"/>
</dbReference>
<feature type="domain" description="PARP4 MVP-ID C-terminal" evidence="2">
    <location>
        <begin position="353"/>
        <end position="491"/>
    </location>
</feature>
<dbReference type="Pfam" id="PF26156">
    <property type="entry name" value="PARP4_MVP-ID"/>
    <property type="match status" value="1"/>
</dbReference>
<keyword evidence="4" id="KW-1185">Reference proteome</keyword>
<feature type="region of interest" description="Disordered" evidence="1">
    <location>
        <begin position="210"/>
        <end position="253"/>
    </location>
</feature>
<evidence type="ECO:0000313" key="4">
    <source>
        <dbReference type="Proteomes" id="UP000694390"/>
    </source>
</evidence>
<dbReference type="SUPFAM" id="SSF101447">
    <property type="entry name" value="Formin homology 2 domain (FH2 domain)"/>
    <property type="match status" value="1"/>
</dbReference>
<protein>
    <recommendedName>
        <fullName evidence="2">PARP4 MVP-ID C-terminal domain-containing protein</fullName>
    </recommendedName>
</protein>
<dbReference type="Ensembl" id="ENSGEVT00005020855.1">
    <property type="protein sequence ID" value="ENSGEVP00005019852.1"/>
    <property type="gene ID" value="ENSGEVG00005014109.1"/>
</dbReference>
<sequence length="494" mass="54201">MLQCWLCLAGKELTPGSAVWKTSRMLMKFSMLVFQHSYGFRTFRLLPSTYWEHDISGHGSLFSNRGVAESVPFHEVTSGFSDHFQIGGANKLKSLQFQSDKELPLVEQCILPDSIGFSRRYKTEVEYGAGATEVGLFGSISKPQRKFRGFSQSLLKIRLPKSPGGPPFPQHSQATGINFSFQAPWLPPCPPPLLGAAACPPPPPPLPGAAACPPPPPPPLPGAAAIPPPPPPLPGAAAIPPPPPPPLPGSAAGPPEFTQGLSSYIRSSFTPVGRTLKKANFEAQVTPEVLASSARLRPGSPILQIAPKCKQKLHRELSKDLVLTAMRKKELGKTSPQMRIQRRPPSAITWTHIFKLQNQDGFWNLSPELGIILDLDVDYLTNIFLAKKGIWSLGPKGREVLQLIATLLVLQFIRYNQQLEGITFKSLMKLDDLPTSSAIHWAFASVKKAVEWVRRVDRQFPAICHRLELGKDWDSATKKLLGIELISTNFPPSI</sequence>
<organism evidence="3 4">
    <name type="scientific">Gopherus evgoodei</name>
    <name type="common">Goodes thornscrub tortoise</name>
    <dbReference type="NCBI Taxonomy" id="1825980"/>
    <lineage>
        <taxon>Eukaryota</taxon>
        <taxon>Metazoa</taxon>
        <taxon>Chordata</taxon>
        <taxon>Craniata</taxon>
        <taxon>Vertebrata</taxon>
        <taxon>Euteleostomi</taxon>
        <taxon>Archelosauria</taxon>
        <taxon>Testudinata</taxon>
        <taxon>Testudines</taxon>
        <taxon>Cryptodira</taxon>
        <taxon>Durocryptodira</taxon>
        <taxon>Testudinoidea</taxon>
        <taxon>Testudinidae</taxon>
        <taxon>Gopherus</taxon>
    </lineage>
</organism>
<dbReference type="Proteomes" id="UP000694390">
    <property type="component" value="Unassembled WGS sequence"/>
</dbReference>
<dbReference type="GeneTree" id="ENSGT00940000160555"/>
<feature type="compositionally biased region" description="Pro residues" evidence="1">
    <location>
        <begin position="210"/>
        <end position="248"/>
    </location>
</feature>
<name>A0A8C4WT82_9SAUR</name>
<dbReference type="PANTHER" id="PTHR46530">
    <property type="entry name" value="PROTEIN MONO-ADP-RIBOSYLTRANSFERASE PARP4"/>
    <property type="match status" value="1"/>
</dbReference>
<dbReference type="AlphaFoldDB" id="A0A8C4WT82"/>
<dbReference type="InterPro" id="IPR058904">
    <property type="entry name" value="PARP4_MVP-ID"/>
</dbReference>
<evidence type="ECO:0000256" key="1">
    <source>
        <dbReference type="SAM" id="MobiDB-lite"/>
    </source>
</evidence>
<evidence type="ECO:0000313" key="3">
    <source>
        <dbReference type="Ensembl" id="ENSGEVP00005019852.1"/>
    </source>
</evidence>
<accession>A0A8C4WT82</accession>
<reference evidence="3" key="2">
    <citation type="submission" date="2025-09" db="UniProtKB">
        <authorList>
            <consortium name="Ensembl"/>
        </authorList>
    </citation>
    <scope>IDENTIFICATION</scope>
</reference>
<proteinExistence type="predicted"/>
<dbReference type="GO" id="GO:0005737">
    <property type="term" value="C:cytoplasm"/>
    <property type="evidence" value="ECO:0007669"/>
    <property type="project" value="TreeGrafter"/>
</dbReference>
<evidence type="ECO:0000259" key="2">
    <source>
        <dbReference type="Pfam" id="PF26156"/>
    </source>
</evidence>